<sequence length="42" mass="4299">MGVFALDGGIGEGRRRNVTRSAGLTLAVLGSAATLTLLWLAL</sequence>
<dbReference type="Proteomes" id="UP000198804">
    <property type="component" value="Unassembled WGS sequence"/>
</dbReference>
<accession>A0A1I4EKY9</accession>
<keyword evidence="1" id="KW-1133">Transmembrane helix</keyword>
<dbReference type="AlphaFoldDB" id="A0A1I4EKY9"/>
<keyword evidence="1" id="KW-0812">Transmembrane</keyword>
<evidence type="ECO:0000313" key="3">
    <source>
        <dbReference type="Proteomes" id="UP000198804"/>
    </source>
</evidence>
<evidence type="ECO:0000313" key="2">
    <source>
        <dbReference type="EMBL" id="SFL05740.1"/>
    </source>
</evidence>
<keyword evidence="1" id="KW-0472">Membrane</keyword>
<gene>
    <name evidence="2" type="ORF">SAMN04488125_10836</name>
</gene>
<keyword evidence="3" id="KW-1185">Reference proteome</keyword>
<reference evidence="3" key="1">
    <citation type="submission" date="2016-10" db="EMBL/GenBank/DDBJ databases">
        <authorList>
            <person name="Varghese N."/>
            <person name="Submissions S."/>
        </authorList>
    </citation>
    <scope>NUCLEOTIDE SEQUENCE [LARGE SCALE GENOMIC DNA]</scope>
    <source>
        <strain evidence="3">CGMCC 1.6474</strain>
    </source>
</reference>
<evidence type="ECO:0000256" key="1">
    <source>
        <dbReference type="SAM" id="Phobius"/>
    </source>
</evidence>
<proteinExistence type="predicted"/>
<name>A0A1I4EKY9_9HYPH</name>
<dbReference type="RefSeq" id="WP_280142587.1">
    <property type="nucleotide sequence ID" value="NZ_FOSV01000008.1"/>
</dbReference>
<organism evidence="2 3">
    <name type="scientific">Methylorubrum salsuginis</name>
    <dbReference type="NCBI Taxonomy" id="414703"/>
    <lineage>
        <taxon>Bacteria</taxon>
        <taxon>Pseudomonadati</taxon>
        <taxon>Pseudomonadota</taxon>
        <taxon>Alphaproteobacteria</taxon>
        <taxon>Hyphomicrobiales</taxon>
        <taxon>Methylobacteriaceae</taxon>
        <taxon>Methylorubrum</taxon>
    </lineage>
</organism>
<protein>
    <submittedName>
        <fullName evidence="2">Uncharacterized protein</fullName>
    </submittedName>
</protein>
<feature type="transmembrane region" description="Helical" evidence="1">
    <location>
        <begin position="21"/>
        <end position="41"/>
    </location>
</feature>
<dbReference type="EMBL" id="FOSV01000008">
    <property type="protein sequence ID" value="SFL05740.1"/>
    <property type="molecule type" value="Genomic_DNA"/>
</dbReference>